<accession>A0AAN6SCU6</accession>
<organism evidence="2 3">
    <name type="scientific">Pseudoneurospora amorphoporcata</name>
    <dbReference type="NCBI Taxonomy" id="241081"/>
    <lineage>
        <taxon>Eukaryota</taxon>
        <taxon>Fungi</taxon>
        <taxon>Dikarya</taxon>
        <taxon>Ascomycota</taxon>
        <taxon>Pezizomycotina</taxon>
        <taxon>Sordariomycetes</taxon>
        <taxon>Sordariomycetidae</taxon>
        <taxon>Sordariales</taxon>
        <taxon>Sordariaceae</taxon>
        <taxon>Pseudoneurospora</taxon>
    </lineage>
</organism>
<gene>
    <name evidence="2" type="ORF">QBC32DRAFT_58529</name>
</gene>
<keyword evidence="1" id="KW-0812">Transmembrane</keyword>
<proteinExistence type="predicted"/>
<sequence>MVINLILCLHHIHRYSIWWYKKIFRSQRHRKTDRQHGDSYPLHIPSFNSFICHKFPNTQRTDPTSSLPSYLARFIWSNLTQPAGSTRGYVIRHASQRPSGLCIFSSFVDISNSSVHYCYSTVPSAIMNSVFVRHLGLSLGWLVGLVVIRVNDRNAIMNDPDNLPPLLLLVLMMLLTFVYCGGPRLFVPSVRQIFGFLCSSSSSVNPVRRLKDERVIGSRWQICSCRDIG</sequence>
<keyword evidence="3" id="KW-1185">Reference proteome</keyword>
<evidence type="ECO:0000313" key="3">
    <source>
        <dbReference type="Proteomes" id="UP001303222"/>
    </source>
</evidence>
<evidence type="ECO:0000313" key="2">
    <source>
        <dbReference type="EMBL" id="KAK3948468.1"/>
    </source>
</evidence>
<feature type="transmembrane region" description="Helical" evidence="1">
    <location>
        <begin position="163"/>
        <end position="182"/>
    </location>
</feature>
<protein>
    <submittedName>
        <fullName evidence="2">Uncharacterized protein</fullName>
    </submittedName>
</protein>
<evidence type="ECO:0000256" key="1">
    <source>
        <dbReference type="SAM" id="Phobius"/>
    </source>
</evidence>
<keyword evidence="1" id="KW-0472">Membrane</keyword>
<feature type="transmembrane region" description="Helical" evidence="1">
    <location>
        <begin position="130"/>
        <end position="151"/>
    </location>
</feature>
<keyword evidence="1" id="KW-1133">Transmembrane helix</keyword>
<reference evidence="2" key="1">
    <citation type="journal article" date="2023" name="Mol. Phylogenet. Evol.">
        <title>Genome-scale phylogeny and comparative genomics of the fungal order Sordariales.</title>
        <authorList>
            <person name="Hensen N."/>
            <person name="Bonometti L."/>
            <person name="Westerberg I."/>
            <person name="Brannstrom I.O."/>
            <person name="Guillou S."/>
            <person name="Cros-Aarteil S."/>
            <person name="Calhoun S."/>
            <person name="Haridas S."/>
            <person name="Kuo A."/>
            <person name="Mondo S."/>
            <person name="Pangilinan J."/>
            <person name="Riley R."/>
            <person name="LaButti K."/>
            <person name="Andreopoulos B."/>
            <person name="Lipzen A."/>
            <person name="Chen C."/>
            <person name="Yan M."/>
            <person name="Daum C."/>
            <person name="Ng V."/>
            <person name="Clum A."/>
            <person name="Steindorff A."/>
            <person name="Ohm R.A."/>
            <person name="Martin F."/>
            <person name="Silar P."/>
            <person name="Natvig D.O."/>
            <person name="Lalanne C."/>
            <person name="Gautier V."/>
            <person name="Ament-Velasquez S.L."/>
            <person name="Kruys A."/>
            <person name="Hutchinson M.I."/>
            <person name="Powell A.J."/>
            <person name="Barry K."/>
            <person name="Miller A.N."/>
            <person name="Grigoriev I.V."/>
            <person name="Debuchy R."/>
            <person name="Gladieux P."/>
            <person name="Hiltunen Thoren M."/>
            <person name="Johannesson H."/>
        </authorList>
    </citation>
    <scope>NUCLEOTIDE SEQUENCE</scope>
    <source>
        <strain evidence="2">CBS 626.80</strain>
    </source>
</reference>
<dbReference type="Proteomes" id="UP001303222">
    <property type="component" value="Unassembled WGS sequence"/>
</dbReference>
<dbReference type="AlphaFoldDB" id="A0AAN6SCU6"/>
<dbReference type="EMBL" id="MU859262">
    <property type="protein sequence ID" value="KAK3948468.1"/>
    <property type="molecule type" value="Genomic_DNA"/>
</dbReference>
<comment type="caution">
    <text evidence="2">The sequence shown here is derived from an EMBL/GenBank/DDBJ whole genome shotgun (WGS) entry which is preliminary data.</text>
</comment>
<reference evidence="2" key="2">
    <citation type="submission" date="2023-06" db="EMBL/GenBank/DDBJ databases">
        <authorList>
            <consortium name="Lawrence Berkeley National Laboratory"/>
            <person name="Mondo S.J."/>
            <person name="Hensen N."/>
            <person name="Bonometti L."/>
            <person name="Westerberg I."/>
            <person name="Brannstrom I.O."/>
            <person name="Guillou S."/>
            <person name="Cros-Aarteil S."/>
            <person name="Calhoun S."/>
            <person name="Haridas S."/>
            <person name="Kuo A."/>
            <person name="Pangilinan J."/>
            <person name="Riley R."/>
            <person name="Labutti K."/>
            <person name="Andreopoulos B."/>
            <person name="Lipzen A."/>
            <person name="Chen C."/>
            <person name="Yanf M."/>
            <person name="Daum C."/>
            <person name="Ng V."/>
            <person name="Clum A."/>
            <person name="Steindorff A."/>
            <person name="Ohm R."/>
            <person name="Martin F."/>
            <person name="Silar P."/>
            <person name="Natvig D."/>
            <person name="Lalanne C."/>
            <person name="Gautier V."/>
            <person name="Ament-Velasquez S.L."/>
            <person name="Kruys A."/>
            <person name="Hutchinson M.I."/>
            <person name="Powell A.J."/>
            <person name="Barry K."/>
            <person name="Miller A.N."/>
            <person name="Grigoriev I.V."/>
            <person name="Debuchy R."/>
            <person name="Gladieux P."/>
            <person name="Thoren M.H."/>
            <person name="Johannesson H."/>
        </authorList>
    </citation>
    <scope>NUCLEOTIDE SEQUENCE</scope>
    <source>
        <strain evidence="2">CBS 626.80</strain>
    </source>
</reference>
<name>A0AAN6SCU6_9PEZI</name>